<dbReference type="GO" id="GO:0015288">
    <property type="term" value="F:porin activity"/>
    <property type="evidence" value="ECO:0007669"/>
    <property type="project" value="UniProtKB-KW"/>
</dbReference>
<dbReference type="InterPro" id="IPR023614">
    <property type="entry name" value="Porin_dom_sf"/>
</dbReference>
<evidence type="ECO:0000313" key="4">
    <source>
        <dbReference type="EMBL" id="EHN01941.1"/>
    </source>
</evidence>
<dbReference type="CDD" id="cd07306">
    <property type="entry name" value="Porin3_VDAC"/>
    <property type="match status" value="1"/>
</dbReference>
<dbReference type="EMBL" id="AGVY01000255">
    <property type="protein sequence ID" value="EHN01941.1"/>
    <property type="molecule type" value="Genomic_DNA"/>
</dbReference>
<dbReference type="HOGENOM" id="CLU_044399_0_1_1"/>
<dbReference type="Proteomes" id="UP000009009">
    <property type="component" value="Unassembled WGS sequence"/>
</dbReference>
<dbReference type="PRINTS" id="PR00185">
    <property type="entry name" value="EUKARYTPORIN"/>
</dbReference>
<dbReference type="OrthoDB" id="7827681at2759"/>
<dbReference type="PhylomeDB" id="H0GW72"/>
<keyword evidence="2" id="KW-1134">Transmembrane beta strand</keyword>
<organism evidence="4 5">
    <name type="scientific">Saccharomyces cerevisiae x Saccharomyces kudriavzevii (strain VIN7)</name>
    <name type="common">Yeast</name>
    <dbReference type="NCBI Taxonomy" id="1095631"/>
    <lineage>
        <taxon>Eukaryota</taxon>
        <taxon>Fungi</taxon>
        <taxon>Dikarya</taxon>
        <taxon>Ascomycota</taxon>
        <taxon>Saccharomycotina</taxon>
        <taxon>Saccharomycetes</taxon>
        <taxon>Saccharomycetales</taxon>
        <taxon>Saccharomycetaceae</taxon>
        <taxon>Saccharomyces</taxon>
    </lineage>
</organism>
<protein>
    <submittedName>
        <fullName evidence="4">Por2p</fullName>
    </submittedName>
</protein>
<dbReference type="GO" id="GO:0008308">
    <property type="term" value="F:voltage-gated monoatomic anion channel activity"/>
    <property type="evidence" value="ECO:0007669"/>
    <property type="project" value="InterPro"/>
</dbReference>
<dbReference type="InterPro" id="IPR027246">
    <property type="entry name" value="Porin_Euk/Tom40"/>
</dbReference>
<dbReference type="Gene3D" id="2.40.160.10">
    <property type="entry name" value="Porin"/>
    <property type="match status" value="1"/>
</dbReference>
<keyword evidence="3" id="KW-0813">Transport</keyword>
<keyword evidence="2" id="KW-0472">Membrane</keyword>
<dbReference type="InterPro" id="IPR001925">
    <property type="entry name" value="Porin_Euk"/>
</dbReference>
<keyword evidence="2" id="KW-0812">Transmembrane</keyword>
<gene>
    <name evidence="4" type="ORF">VIN7_7720</name>
</gene>
<dbReference type="PANTHER" id="PTHR11743">
    <property type="entry name" value="VOLTAGE-DEPENDENT ANION-SELECTIVE CHANNEL"/>
    <property type="match status" value="1"/>
</dbReference>
<reference evidence="4 5" key="1">
    <citation type="journal article" date="2012" name="FEMS Yeast Res.">
        <title>The genome sequence of the wine yeast VIN7 reveals an allotriploid hybrid genome with Saccharomyces cerevisiae and Saccharomyces kudriavzevii origins.</title>
        <authorList>
            <person name="Borneman A.R."/>
            <person name="Desany B.A."/>
            <person name="Riches D."/>
            <person name="Affourtit J.P."/>
            <person name="Forgan A.H."/>
            <person name="Pretorius I.S."/>
            <person name="Egholm M."/>
            <person name="Chambers P.J."/>
        </authorList>
    </citation>
    <scope>NUCLEOTIDE SEQUENCE [LARGE SCALE GENOMIC DNA]</scope>
    <source>
        <strain evidence="4 5">VIN7</strain>
    </source>
</reference>
<dbReference type="PROSITE" id="PS00558">
    <property type="entry name" value="EUKARYOTIC_PORIN"/>
    <property type="match status" value="1"/>
</dbReference>
<evidence type="ECO:0000256" key="2">
    <source>
        <dbReference type="ARBA" id="ARBA00022452"/>
    </source>
</evidence>
<dbReference type="AlphaFoldDB" id="H0GW72"/>
<keyword evidence="5" id="KW-1185">Reference proteome</keyword>
<sequence length="292" mass="32257">MRQENRRDISTMAPPFFHDIPRDINGLLNRDFFHTSPLSLNVSTTTQNGVNFTLKGKQVTKDGPIQTSVEGRFCDRKEGVSLSQGWSNRSKLNTRLEFSKIAPGWKGDVNACLTPQAIKNAKLNLSYAQQSFSARSSMDILQLKDFVGSISLGRDGFVGGTEIAYDIPSGSLARYAMSLGYLARDYSFVLSTNNRQCASASFFHNINRYLQVGAKATVQSKTSSNMNIEFVTRYLPDSSSQVKAKITDSGLTTLSYKQSLRKDISLGVGMSFNVLQLAEPVHKFGWALSFSA</sequence>
<dbReference type="GO" id="GO:0005741">
    <property type="term" value="C:mitochondrial outer membrane"/>
    <property type="evidence" value="ECO:0007669"/>
    <property type="project" value="InterPro"/>
</dbReference>
<name>H0GW72_SACCK</name>
<evidence type="ECO:0000256" key="3">
    <source>
        <dbReference type="ARBA" id="ARBA00023114"/>
    </source>
</evidence>
<dbReference type="Pfam" id="PF01459">
    <property type="entry name" value="Porin_3"/>
    <property type="match status" value="1"/>
</dbReference>
<dbReference type="PANTHER" id="PTHR11743:SF70">
    <property type="entry name" value="GH26960P-RELATED"/>
    <property type="match status" value="1"/>
</dbReference>
<comment type="caution">
    <text evidence="4">The sequence shown here is derived from an EMBL/GenBank/DDBJ whole genome shotgun (WGS) entry which is preliminary data.</text>
</comment>
<keyword evidence="3" id="KW-0406">Ion transport</keyword>
<evidence type="ECO:0000256" key="1">
    <source>
        <dbReference type="ARBA" id="ARBA00007780"/>
    </source>
</evidence>
<dbReference type="GO" id="GO:0046930">
    <property type="term" value="C:pore complex"/>
    <property type="evidence" value="ECO:0007669"/>
    <property type="project" value="UniProtKB-KW"/>
</dbReference>
<keyword evidence="3" id="KW-0626">Porin</keyword>
<comment type="similarity">
    <text evidence="1">Belongs to the eukaryotic mitochondrial porin family.</text>
</comment>
<accession>H0GW72</accession>
<proteinExistence type="inferred from homology"/>
<evidence type="ECO:0000313" key="5">
    <source>
        <dbReference type="Proteomes" id="UP000009009"/>
    </source>
</evidence>